<evidence type="ECO:0000313" key="5">
    <source>
        <dbReference type="EMBL" id="SDZ60499.1"/>
    </source>
</evidence>
<dbReference type="SMART" id="SM00895">
    <property type="entry name" value="FCD"/>
    <property type="match status" value="1"/>
</dbReference>
<dbReference type="InterPro" id="IPR036388">
    <property type="entry name" value="WH-like_DNA-bd_sf"/>
</dbReference>
<name>A0A1H3UFQ7_9BACI</name>
<dbReference type="GO" id="GO:0003700">
    <property type="term" value="F:DNA-binding transcription factor activity"/>
    <property type="evidence" value="ECO:0007669"/>
    <property type="project" value="InterPro"/>
</dbReference>
<dbReference type="Proteomes" id="UP000198935">
    <property type="component" value="Unassembled WGS sequence"/>
</dbReference>
<keyword evidence="6" id="KW-1185">Reference proteome</keyword>
<evidence type="ECO:0000256" key="2">
    <source>
        <dbReference type="ARBA" id="ARBA00023125"/>
    </source>
</evidence>
<dbReference type="SUPFAM" id="SSF46785">
    <property type="entry name" value="Winged helix' DNA-binding domain"/>
    <property type="match status" value="1"/>
</dbReference>
<dbReference type="InterPro" id="IPR011711">
    <property type="entry name" value="GntR_C"/>
</dbReference>
<dbReference type="Pfam" id="PF07729">
    <property type="entry name" value="FCD"/>
    <property type="match status" value="1"/>
</dbReference>
<evidence type="ECO:0000256" key="3">
    <source>
        <dbReference type="ARBA" id="ARBA00023163"/>
    </source>
</evidence>
<reference evidence="6" key="1">
    <citation type="submission" date="2016-10" db="EMBL/GenBank/DDBJ databases">
        <authorList>
            <person name="Varghese N."/>
            <person name="Submissions S."/>
        </authorList>
    </citation>
    <scope>NUCLEOTIDE SEQUENCE [LARGE SCALE GENOMIC DNA]</scope>
    <source>
        <strain evidence="6">SP</strain>
    </source>
</reference>
<dbReference type="GO" id="GO:0003677">
    <property type="term" value="F:DNA binding"/>
    <property type="evidence" value="ECO:0007669"/>
    <property type="project" value="UniProtKB-KW"/>
</dbReference>
<feature type="domain" description="HTH gntR-type" evidence="4">
    <location>
        <begin position="1"/>
        <end position="62"/>
    </location>
</feature>
<dbReference type="Gene3D" id="1.10.10.10">
    <property type="entry name" value="Winged helix-like DNA-binding domain superfamily/Winged helix DNA-binding domain"/>
    <property type="match status" value="1"/>
</dbReference>
<dbReference type="PROSITE" id="PS50949">
    <property type="entry name" value="HTH_GNTR"/>
    <property type="match status" value="1"/>
</dbReference>
<dbReference type="CDD" id="cd07377">
    <property type="entry name" value="WHTH_GntR"/>
    <property type="match status" value="1"/>
</dbReference>
<dbReference type="Pfam" id="PF00392">
    <property type="entry name" value="GntR"/>
    <property type="match status" value="1"/>
</dbReference>
<accession>A0A1H3UFQ7</accession>
<evidence type="ECO:0000256" key="1">
    <source>
        <dbReference type="ARBA" id="ARBA00023015"/>
    </source>
</evidence>
<dbReference type="PANTHER" id="PTHR43537:SF6">
    <property type="entry name" value="HTH-TYPE TRANSCRIPTIONAL REPRESSOR RSPR"/>
    <property type="match status" value="1"/>
</dbReference>
<evidence type="ECO:0000313" key="6">
    <source>
        <dbReference type="Proteomes" id="UP000198935"/>
    </source>
</evidence>
<dbReference type="SUPFAM" id="SSF48008">
    <property type="entry name" value="GntR ligand-binding domain-like"/>
    <property type="match status" value="1"/>
</dbReference>
<dbReference type="Gene3D" id="1.20.120.530">
    <property type="entry name" value="GntR ligand-binding domain-like"/>
    <property type="match status" value="1"/>
</dbReference>
<dbReference type="InterPro" id="IPR036390">
    <property type="entry name" value="WH_DNA-bd_sf"/>
</dbReference>
<dbReference type="AlphaFoldDB" id="A0A1H3UFQ7"/>
<evidence type="ECO:0000259" key="4">
    <source>
        <dbReference type="PROSITE" id="PS50949"/>
    </source>
</evidence>
<proteinExistence type="predicted"/>
<dbReference type="InterPro" id="IPR008920">
    <property type="entry name" value="TF_FadR/GntR_C"/>
</dbReference>
<dbReference type="PANTHER" id="PTHR43537">
    <property type="entry name" value="TRANSCRIPTIONAL REGULATOR, GNTR FAMILY"/>
    <property type="match status" value="1"/>
</dbReference>
<dbReference type="SMART" id="SM00345">
    <property type="entry name" value="HTH_GNTR"/>
    <property type="match status" value="1"/>
</dbReference>
<organism evidence="5 6">
    <name type="scientific">Evansella caseinilytica</name>
    <dbReference type="NCBI Taxonomy" id="1503961"/>
    <lineage>
        <taxon>Bacteria</taxon>
        <taxon>Bacillati</taxon>
        <taxon>Bacillota</taxon>
        <taxon>Bacilli</taxon>
        <taxon>Bacillales</taxon>
        <taxon>Bacillaceae</taxon>
        <taxon>Evansella</taxon>
    </lineage>
</organism>
<dbReference type="STRING" id="1503961.SAMN05421736_12076"/>
<sequence>MYTTIKQQIINWEIKPGTKISEKEVAEKLEVSRTPVREAFLQLAQEELLEIIPQSGTIVSNIDLELVEEARFVRERIETAVAREVCGCISEESVFQLEMNLSMQELCLEKRTHQRLFELDESFHKILFDESNKSRTWSMIRQMNSHFDRLRVLRLAANPNWNVVVSQHKEIFQAIVNNDPDQAEQIMESHLKLVNFEKEELKKQYPDYFK</sequence>
<keyword evidence="1" id="KW-0805">Transcription regulation</keyword>
<keyword evidence="2 5" id="KW-0238">DNA-binding</keyword>
<dbReference type="EMBL" id="FNPI01000020">
    <property type="protein sequence ID" value="SDZ60499.1"/>
    <property type="molecule type" value="Genomic_DNA"/>
</dbReference>
<dbReference type="InterPro" id="IPR000524">
    <property type="entry name" value="Tscrpt_reg_HTH_GntR"/>
</dbReference>
<gene>
    <name evidence="5" type="ORF">SAMN05421736_12076</name>
</gene>
<keyword evidence="3" id="KW-0804">Transcription</keyword>
<protein>
    <submittedName>
        <fullName evidence="5">DNA-binding transcriptional regulator, GntR family</fullName>
    </submittedName>
</protein>